<reference evidence="5 6" key="1">
    <citation type="submission" date="2020-04" db="EMBL/GenBank/DDBJ databases">
        <title>Genomic insights into acetone-butanol-ethanol (ABE) fermentation by sequencing solventogenic clostridia strains.</title>
        <authorList>
            <person name="Brown S."/>
        </authorList>
    </citation>
    <scope>NUCLEOTIDE SEQUENCE [LARGE SCALE GENOMIC DNA]</scope>
    <source>
        <strain evidence="5 6">DJ011</strain>
    </source>
</reference>
<dbReference type="InterPro" id="IPR018392">
    <property type="entry name" value="LysM"/>
</dbReference>
<dbReference type="GO" id="GO:0070492">
    <property type="term" value="F:oligosaccharide binding"/>
    <property type="evidence" value="ECO:0007669"/>
    <property type="project" value="TreeGrafter"/>
</dbReference>
<dbReference type="InterPro" id="IPR017853">
    <property type="entry name" value="GH"/>
</dbReference>
<dbReference type="InterPro" id="IPR029070">
    <property type="entry name" value="Chitinase_insertion_sf"/>
</dbReference>
<proteinExistence type="predicted"/>
<dbReference type="CDD" id="cd02874">
    <property type="entry name" value="GH18_CFLE_spore_hydrolase"/>
    <property type="match status" value="1"/>
</dbReference>
<dbReference type="InterPro" id="IPR011583">
    <property type="entry name" value="Chitinase_II/V-like_cat"/>
</dbReference>
<dbReference type="GO" id="GO:0005975">
    <property type="term" value="P:carbohydrate metabolic process"/>
    <property type="evidence" value="ECO:0007669"/>
    <property type="project" value="InterPro"/>
</dbReference>
<feature type="domain" description="GH18" evidence="4">
    <location>
        <begin position="99"/>
        <end position="429"/>
    </location>
</feature>
<comment type="caution">
    <text evidence="5">The sequence shown here is derived from an EMBL/GenBank/DDBJ whole genome shotgun (WGS) entry which is preliminary data.</text>
</comment>
<feature type="domain" description="LysM" evidence="3">
    <location>
        <begin position="2"/>
        <end position="46"/>
    </location>
</feature>
<dbReference type="PROSITE" id="PS51910">
    <property type="entry name" value="GH18_2"/>
    <property type="match status" value="1"/>
</dbReference>
<dbReference type="AlphaFoldDB" id="A0A923EEK4"/>
<evidence type="ECO:0000259" key="4">
    <source>
        <dbReference type="PROSITE" id="PS51910"/>
    </source>
</evidence>
<dbReference type="Pfam" id="PF01476">
    <property type="entry name" value="LysM"/>
    <property type="match status" value="2"/>
</dbReference>
<keyword evidence="6" id="KW-1185">Reference proteome</keyword>
<gene>
    <name evidence="5" type="ORF">HGG79_20400</name>
</gene>
<keyword evidence="1" id="KW-0378">Hydrolase</keyword>
<dbReference type="GO" id="GO:0008061">
    <property type="term" value="F:chitin binding"/>
    <property type="evidence" value="ECO:0007669"/>
    <property type="project" value="InterPro"/>
</dbReference>
<dbReference type="SUPFAM" id="SSF51445">
    <property type="entry name" value="(Trans)glycosidases"/>
    <property type="match status" value="1"/>
</dbReference>
<accession>A0A923EEK4</accession>
<feature type="domain" description="LysM" evidence="3">
    <location>
        <begin position="51"/>
        <end position="95"/>
    </location>
</feature>
<dbReference type="Gene3D" id="3.10.350.10">
    <property type="entry name" value="LysM domain"/>
    <property type="match status" value="2"/>
</dbReference>
<dbReference type="RefSeq" id="WP_035145161.1">
    <property type="nucleotide sequence ID" value="NZ_JAAZWO010000048.1"/>
</dbReference>
<evidence type="ECO:0000256" key="1">
    <source>
        <dbReference type="ARBA" id="ARBA00022801"/>
    </source>
</evidence>
<dbReference type="EMBL" id="JAAZWO010000048">
    <property type="protein sequence ID" value="MBC2400094.1"/>
    <property type="molecule type" value="Genomic_DNA"/>
</dbReference>
<dbReference type="CDD" id="cd00118">
    <property type="entry name" value="LysM"/>
    <property type="match status" value="2"/>
</dbReference>
<dbReference type="InterPro" id="IPR036779">
    <property type="entry name" value="LysM_dom_sf"/>
</dbReference>
<organism evidence="5 6">
    <name type="scientific">Clostridium tetanomorphum</name>
    <dbReference type="NCBI Taxonomy" id="1553"/>
    <lineage>
        <taxon>Bacteria</taxon>
        <taxon>Bacillati</taxon>
        <taxon>Bacillota</taxon>
        <taxon>Clostridia</taxon>
        <taxon>Eubacteriales</taxon>
        <taxon>Clostridiaceae</taxon>
        <taxon>Clostridium</taxon>
    </lineage>
</organism>
<dbReference type="Gene3D" id="3.20.20.80">
    <property type="entry name" value="Glycosidases"/>
    <property type="match status" value="1"/>
</dbReference>
<dbReference type="Gene3D" id="3.10.50.10">
    <property type="match status" value="1"/>
</dbReference>
<dbReference type="PROSITE" id="PS51782">
    <property type="entry name" value="LYSM"/>
    <property type="match status" value="2"/>
</dbReference>
<sequence length="429" mass="48462">MRIYVVKPGDSVWGISRRFGVTPESIINANALQNSASLVVGQTLVIPTRERAYMVKMGDNLWSIARRFGVSVESIAQLNNIVNPYLIYPGLILRIPEKAKNYGYLEVNAFIQPSTPERERRILAETIQYLTYITPFSHQVTANGGLTPLNDETILQVAKENRVAPLLSVTNISGANFDTQLIDNILNSEELQQNLINNILNMIRSKGYYGVVVDFERISPENREKYNNFLRKLVAALHPNYIVATALAPKTYDITSGAWHGAHDYRAHGEIVDFVIIMTYEWGWSGGPPMAVAPLNEVRKVINYAVSVIPPKKIMLGMPLYGYDWTLPYTPGGEFAESIGNQEAIDRARKYGAAIKYDPRAQSPYYNYRDENGNEHVVWFEDARSVEAKYKLASEYGLRGVSYWVLAQPFPQNWQVLDNMFNITKVIPG</sequence>
<evidence type="ECO:0000313" key="5">
    <source>
        <dbReference type="EMBL" id="MBC2400094.1"/>
    </source>
</evidence>
<evidence type="ECO:0000259" key="3">
    <source>
        <dbReference type="PROSITE" id="PS51782"/>
    </source>
</evidence>
<evidence type="ECO:0000256" key="2">
    <source>
        <dbReference type="ARBA" id="ARBA00023295"/>
    </source>
</evidence>
<evidence type="ECO:0000313" key="6">
    <source>
        <dbReference type="Proteomes" id="UP000563151"/>
    </source>
</evidence>
<name>A0A923EEK4_CLOTT</name>
<dbReference type="GO" id="GO:0016798">
    <property type="term" value="F:hydrolase activity, acting on glycosyl bonds"/>
    <property type="evidence" value="ECO:0007669"/>
    <property type="project" value="UniProtKB-KW"/>
</dbReference>
<dbReference type="SUPFAM" id="SSF54106">
    <property type="entry name" value="LysM domain"/>
    <property type="match status" value="2"/>
</dbReference>
<dbReference type="SMART" id="SM00257">
    <property type="entry name" value="LysM"/>
    <property type="match status" value="2"/>
</dbReference>
<dbReference type="Proteomes" id="UP000563151">
    <property type="component" value="Unassembled WGS sequence"/>
</dbReference>
<dbReference type="GO" id="GO:0012505">
    <property type="term" value="C:endomembrane system"/>
    <property type="evidence" value="ECO:0007669"/>
    <property type="project" value="TreeGrafter"/>
</dbReference>
<dbReference type="PANTHER" id="PTHR46066">
    <property type="entry name" value="CHITINASE DOMAIN-CONTAINING PROTEIN 1 FAMILY MEMBER"/>
    <property type="match status" value="1"/>
</dbReference>
<dbReference type="SMART" id="SM00636">
    <property type="entry name" value="Glyco_18"/>
    <property type="match status" value="1"/>
</dbReference>
<dbReference type="Pfam" id="PF00704">
    <property type="entry name" value="Glyco_hydro_18"/>
    <property type="match status" value="1"/>
</dbReference>
<dbReference type="PANTHER" id="PTHR46066:SF2">
    <property type="entry name" value="CHITINASE DOMAIN-CONTAINING PROTEIN 1"/>
    <property type="match status" value="1"/>
</dbReference>
<dbReference type="InterPro" id="IPR041704">
    <property type="entry name" value="CFLE_GH18"/>
</dbReference>
<protein>
    <submittedName>
        <fullName evidence="5">LysM peptidoglycan-binding domain-containing protein</fullName>
    </submittedName>
</protein>
<keyword evidence="2" id="KW-0326">Glycosidase</keyword>
<dbReference type="InterPro" id="IPR001223">
    <property type="entry name" value="Glyco_hydro18_cat"/>
</dbReference>